<accession>A0A5C6UL32</accession>
<proteinExistence type="predicted"/>
<evidence type="ECO:0000313" key="4">
    <source>
        <dbReference type="Proteomes" id="UP000321129"/>
    </source>
</evidence>
<dbReference type="PANTHER" id="PTHR43767:SF10">
    <property type="entry name" value="SURFACTIN SYNTHASE SUBUNIT 1"/>
    <property type="match status" value="1"/>
</dbReference>
<dbReference type="RefSeq" id="WP_147121650.1">
    <property type="nucleotide sequence ID" value="NZ_VOPY01000001.1"/>
</dbReference>
<dbReference type="InterPro" id="IPR045851">
    <property type="entry name" value="AMP-bd_C_sf"/>
</dbReference>
<dbReference type="InterPro" id="IPR025110">
    <property type="entry name" value="AMP-bd_C"/>
</dbReference>
<organism evidence="3 4">
    <name type="scientific">Flavisphingopyxis soli</name>
    <dbReference type="NCBI Taxonomy" id="2601267"/>
    <lineage>
        <taxon>Bacteria</taxon>
        <taxon>Pseudomonadati</taxon>
        <taxon>Pseudomonadota</taxon>
        <taxon>Alphaproteobacteria</taxon>
        <taxon>Sphingomonadales</taxon>
        <taxon>Sphingopyxidaceae</taxon>
        <taxon>Flavisphingopyxis</taxon>
    </lineage>
</organism>
<gene>
    <name evidence="3" type="ORF">FSZ31_03535</name>
</gene>
<feature type="domain" description="AMP-binding enzyme C-terminal" evidence="2">
    <location>
        <begin position="413"/>
        <end position="491"/>
    </location>
</feature>
<dbReference type="OrthoDB" id="9803968at2"/>
<dbReference type="Gene3D" id="3.30.300.30">
    <property type="match status" value="1"/>
</dbReference>
<dbReference type="SUPFAM" id="SSF56801">
    <property type="entry name" value="Acetyl-CoA synthetase-like"/>
    <property type="match status" value="1"/>
</dbReference>
<comment type="caution">
    <text evidence="3">The sequence shown here is derived from an EMBL/GenBank/DDBJ whole genome shotgun (WGS) entry which is preliminary data.</text>
</comment>
<dbReference type="EMBL" id="VOPY01000001">
    <property type="protein sequence ID" value="TXC73813.1"/>
    <property type="molecule type" value="Genomic_DNA"/>
</dbReference>
<dbReference type="PROSITE" id="PS00455">
    <property type="entry name" value="AMP_BINDING"/>
    <property type="match status" value="1"/>
</dbReference>
<reference evidence="3 4" key="1">
    <citation type="submission" date="2019-08" db="EMBL/GenBank/DDBJ databases">
        <title>Sphingorhabdus soil sp. nov., isolated from arctic soil.</title>
        <authorList>
            <person name="Liu Y."/>
        </authorList>
    </citation>
    <scope>NUCLEOTIDE SEQUENCE [LARGE SCALE GENOMIC DNA]</scope>
    <source>
        <strain evidence="3 4">D-2Q-5-6</strain>
    </source>
</reference>
<evidence type="ECO:0000259" key="1">
    <source>
        <dbReference type="Pfam" id="PF00501"/>
    </source>
</evidence>
<keyword evidence="4" id="KW-1185">Reference proteome</keyword>
<dbReference type="InterPro" id="IPR050237">
    <property type="entry name" value="ATP-dep_AMP-bd_enzyme"/>
</dbReference>
<protein>
    <submittedName>
        <fullName evidence="3">Acyl-CoA synthetase</fullName>
    </submittedName>
</protein>
<dbReference type="InterPro" id="IPR042099">
    <property type="entry name" value="ANL_N_sf"/>
</dbReference>
<dbReference type="Gene3D" id="3.40.50.12780">
    <property type="entry name" value="N-terminal domain of ligase-like"/>
    <property type="match status" value="1"/>
</dbReference>
<sequence>MHPSQHAATHPDRPAVIFAPSGETMSYAALEAQSNQVAQLLRARGLQRGDVVAIALENLPIYYPLVWGAQRAGLYFVCIPTRLTSAEMRYMIEDSAAKLLLTGASLAETVAPLAAICPLLMLDGAAAGYDDLGAALDAMPSAPIADESAGTDMLYSSGTTGRPKGIRVALPDDPDISATPVLEMLARGLYGFVEEMVYLSPSPLYHAAPLRWSMTVHRVGGTVVLMDKFDAGQALAAIDRYRVTHAQFVPTHFVRILKLSEAERAAHDASSLRCAIHAAAPCPVPVKHAMIDYWGPVVFEYYAGSEGNGMTAINSTEWLDRPGSVGRAMHGIVHICDEDGNELPVGETGLVYFESPTPFAYHNDPEKTRASQNAKGWSTLGDVGRLDEAGYLYLTDRKSYMIISGGVNIYPREIEDRIIVHPAVDDVAVIGVADDDMGERVVAVVQPAPGVAGDDALAEELEAWCRAELAGYKVPRRFDFRDSLPRHATGKLYKRLLVDEYRAREAP</sequence>
<dbReference type="Proteomes" id="UP000321129">
    <property type="component" value="Unassembled WGS sequence"/>
</dbReference>
<dbReference type="AlphaFoldDB" id="A0A5C6UL32"/>
<evidence type="ECO:0000313" key="3">
    <source>
        <dbReference type="EMBL" id="TXC73813.1"/>
    </source>
</evidence>
<dbReference type="Pfam" id="PF13193">
    <property type="entry name" value="AMP-binding_C"/>
    <property type="match status" value="1"/>
</dbReference>
<dbReference type="InterPro" id="IPR020845">
    <property type="entry name" value="AMP-binding_CS"/>
</dbReference>
<feature type="domain" description="AMP-dependent synthetase/ligase" evidence="1">
    <location>
        <begin position="5"/>
        <end position="357"/>
    </location>
</feature>
<dbReference type="PANTHER" id="PTHR43767">
    <property type="entry name" value="LONG-CHAIN-FATTY-ACID--COA LIGASE"/>
    <property type="match status" value="1"/>
</dbReference>
<name>A0A5C6UL32_9SPHN</name>
<dbReference type="GO" id="GO:0016877">
    <property type="term" value="F:ligase activity, forming carbon-sulfur bonds"/>
    <property type="evidence" value="ECO:0007669"/>
    <property type="project" value="UniProtKB-ARBA"/>
</dbReference>
<dbReference type="Pfam" id="PF00501">
    <property type="entry name" value="AMP-binding"/>
    <property type="match status" value="1"/>
</dbReference>
<evidence type="ECO:0000259" key="2">
    <source>
        <dbReference type="Pfam" id="PF13193"/>
    </source>
</evidence>
<dbReference type="InterPro" id="IPR000873">
    <property type="entry name" value="AMP-dep_synth/lig_dom"/>
</dbReference>